<evidence type="ECO:0000256" key="7">
    <source>
        <dbReference type="SAM" id="MobiDB-lite"/>
    </source>
</evidence>
<dbReference type="InterPro" id="IPR027417">
    <property type="entry name" value="P-loop_NTPase"/>
</dbReference>
<dbReference type="eggNOG" id="COG3505">
    <property type="taxonomic scope" value="Bacteria"/>
</dbReference>
<dbReference type="EMBL" id="CP001778">
    <property type="protein sequence ID" value="ADD45068.1"/>
    <property type="molecule type" value="Genomic_DNA"/>
</dbReference>
<dbReference type="RefSeq" id="WP_013020639.1">
    <property type="nucleotide sequence ID" value="NC_013947.1"/>
</dbReference>
<dbReference type="PANTHER" id="PTHR37937">
    <property type="entry name" value="CONJUGATIVE TRANSFER: DNA TRANSPORT"/>
    <property type="match status" value="1"/>
</dbReference>
<reference evidence="9 10" key="1">
    <citation type="journal article" date="2009" name="Stand. Genomic Sci.">
        <title>Complete genome sequence of Stackebrandtia nassauensis type strain (LLR-40K-21).</title>
        <authorList>
            <person name="Munk C."/>
            <person name="Lapidus A."/>
            <person name="Copeland A."/>
            <person name="Jando M."/>
            <person name="Mayilraj S."/>
            <person name="Glavina Del Rio T."/>
            <person name="Nolan M."/>
            <person name="Chen F."/>
            <person name="Lucas S."/>
            <person name="Tice H."/>
            <person name="Cheng J.F."/>
            <person name="Han C."/>
            <person name="Detter J.C."/>
            <person name="Bruce D."/>
            <person name="Goodwin L."/>
            <person name="Chain P."/>
            <person name="Pitluck S."/>
            <person name="Goker M."/>
            <person name="Ovchinikova G."/>
            <person name="Pati A."/>
            <person name="Ivanova N."/>
            <person name="Mavromatis K."/>
            <person name="Chen A."/>
            <person name="Palaniappan K."/>
            <person name="Land M."/>
            <person name="Hauser L."/>
            <person name="Chang Y.J."/>
            <person name="Jeffries C.D."/>
            <person name="Bristow J."/>
            <person name="Eisen J.A."/>
            <person name="Markowitz V."/>
            <person name="Hugenholtz P."/>
            <person name="Kyrpides N.C."/>
            <person name="Klenk H.P."/>
        </authorList>
    </citation>
    <scope>NUCLEOTIDE SEQUENCE [LARGE SCALE GENOMIC DNA]</scope>
    <source>
        <strain evidence="10">DSM 44728 / CIP 108903 / NRRL B-16338 / NBRC 102104 / LLR-40K-21</strain>
    </source>
</reference>
<evidence type="ECO:0000256" key="4">
    <source>
        <dbReference type="ARBA" id="ARBA00022692"/>
    </source>
</evidence>
<dbReference type="KEGG" id="sna:Snas_5436"/>
<evidence type="ECO:0000256" key="8">
    <source>
        <dbReference type="SAM" id="Phobius"/>
    </source>
</evidence>
<evidence type="ECO:0000256" key="6">
    <source>
        <dbReference type="ARBA" id="ARBA00023136"/>
    </source>
</evidence>
<dbReference type="STRING" id="446470.Snas_5436"/>
<protein>
    <submittedName>
        <fullName evidence="9">Type IV secretory pathway VirD4 protein-like protein</fullName>
    </submittedName>
</protein>
<sequence length="611" mass="65483">MSDHTTVTRPLLSTPAEYAMALLLAAIAITTAWVWSAGQLAAITTSWSWLHVGIGDAFTTALQLPRHLEDPRLAWPITARGQLPGPVGMYAAFVLAGIGYAVLGAVVVRWMAGRRRRRGFASRTDLAKSLTPSAARARAARLRPELGHKPSVRDVSVDLGTAVGTGQKLAAPIDSSVLVLAAPRVGKTSQLIIPWLADWPGPALATSVRRDVADNTYQLRQRTGPVAVLDLTGTSWPDLLAWSPLDGCQGFDKARQRADVMISIGKSESSDSTNAGFFGLTATNLMAGWLHAAAISDATMSDVLRWSLNERDDTPVRILADAGTNAADGIADLLDDIYRSPSDTRSNMWSTVQTGVAPLLATHARRTFCPPPGAGFNIEEFLRQSGTLYVHVADDEAGHLAPLVSAFVDEVTRTAKRIGDAHPTGRIDPPLGMILDEVNNVSPLPNLPSLMSYAAGSGIFIAAVLQSLAGARERWGREGADKLWAAATVKIALGGLPEDELQRFSTLVGEYREKLTTPQYSHHGTHLSTTLVDRKILSPAEIRTLSESEREALVVHATTPAVKARLARHYETKHAKAYAASVEAMQQATTTAPEPMPETTAPWKLPNGGQS</sequence>
<dbReference type="CDD" id="cd01127">
    <property type="entry name" value="TrwB_TraG_TraD_VirD4"/>
    <property type="match status" value="1"/>
</dbReference>
<dbReference type="AlphaFoldDB" id="D3PVU7"/>
<comment type="subcellular location">
    <subcellularLocation>
        <location evidence="1">Cell membrane</location>
        <topology evidence="1">Multi-pass membrane protein</topology>
    </subcellularLocation>
</comment>
<accession>D3PVU7</accession>
<dbReference type="InterPro" id="IPR003688">
    <property type="entry name" value="TraG/VirD4"/>
</dbReference>
<feature type="transmembrane region" description="Helical" evidence="8">
    <location>
        <begin position="18"/>
        <end position="35"/>
    </location>
</feature>
<keyword evidence="5 8" id="KW-1133">Transmembrane helix</keyword>
<evidence type="ECO:0000256" key="2">
    <source>
        <dbReference type="ARBA" id="ARBA00008806"/>
    </source>
</evidence>
<keyword evidence="10" id="KW-1185">Reference proteome</keyword>
<dbReference type="Proteomes" id="UP000000844">
    <property type="component" value="Chromosome"/>
</dbReference>
<dbReference type="HOGENOM" id="CLU_029028_2_0_11"/>
<keyword evidence="4 8" id="KW-0812">Transmembrane</keyword>
<dbReference type="PANTHER" id="PTHR37937:SF1">
    <property type="entry name" value="CONJUGATIVE TRANSFER: DNA TRANSPORT"/>
    <property type="match status" value="1"/>
</dbReference>
<evidence type="ECO:0000256" key="1">
    <source>
        <dbReference type="ARBA" id="ARBA00004651"/>
    </source>
</evidence>
<evidence type="ECO:0000313" key="9">
    <source>
        <dbReference type="EMBL" id="ADD45068.1"/>
    </source>
</evidence>
<comment type="similarity">
    <text evidence="2">Belongs to the VirD4/TraG family.</text>
</comment>
<dbReference type="OrthoDB" id="226701at2"/>
<dbReference type="InterPro" id="IPR051539">
    <property type="entry name" value="T4SS-coupling_protein"/>
</dbReference>
<gene>
    <name evidence="9" type="ordered locus">Snas_5436</name>
</gene>
<dbReference type="GO" id="GO:0005886">
    <property type="term" value="C:plasma membrane"/>
    <property type="evidence" value="ECO:0007669"/>
    <property type="project" value="UniProtKB-SubCell"/>
</dbReference>
<keyword evidence="6 8" id="KW-0472">Membrane</keyword>
<feature type="transmembrane region" description="Helical" evidence="8">
    <location>
        <begin position="88"/>
        <end position="108"/>
    </location>
</feature>
<feature type="region of interest" description="Disordered" evidence="7">
    <location>
        <begin position="588"/>
        <end position="611"/>
    </location>
</feature>
<proteinExistence type="inferred from homology"/>
<organism evidence="9 10">
    <name type="scientific">Stackebrandtia nassauensis (strain DSM 44728 / CIP 108903 / NRRL B-16338 / NBRC 102104 / LLR-40K-21)</name>
    <dbReference type="NCBI Taxonomy" id="446470"/>
    <lineage>
        <taxon>Bacteria</taxon>
        <taxon>Bacillati</taxon>
        <taxon>Actinomycetota</taxon>
        <taxon>Actinomycetes</taxon>
        <taxon>Glycomycetales</taxon>
        <taxon>Glycomycetaceae</taxon>
        <taxon>Stackebrandtia</taxon>
    </lineage>
</organism>
<feature type="compositionally biased region" description="Low complexity" evidence="7">
    <location>
        <begin position="588"/>
        <end position="602"/>
    </location>
</feature>
<evidence type="ECO:0000256" key="5">
    <source>
        <dbReference type="ARBA" id="ARBA00022989"/>
    </source>
</evidence>
<keyword evidence="3" id="KW-1003">Cell membrane</keyword>
<dbReference type="Gene3D" id="3.40.50.300">
    <property type="entry name" value="P-loop containing nucleotide triphosphate hydrolases"/>
    <property type="match status" value="1"/>
</dbReference>
<evidence type="ECO:0000256" key="3">
    <source>
        <dbReference type="ARBA" id="ARBA00022475"/>
    </source>
</evidence>
<evidence type="ECO:0000313" key="10">
    <source>
        <dbReference type="Proteomes" id="UP000000844"/>
    </source>
</evidence>
<name>D3PVU7_STANL</name>
<dbReference type="Pfam" id="PF02534">
    <property type="entry name" value="T4SS-DNA_transf"/>
    <property type="match status" value="1"/>
</dbReference>
<dbReference type="SUPFAM" id="SSF52540">
    <property type="entry name" value="P-loop containing nucleoside triphosphate hydrolases"/>
    <property type="match status" value="1"/>
</dbReference>